<dbReference type="InterPro" id="IPR000595">
    <property type="entry name" value="cNMP-bd_dom"/>
</dbReference>
<dbReference type="PROSITE" id="PS50042">
    <property type="entry name" value="CNMP_BINDING_3"/>
    <property type="match status" value="4"/>
</dbReference>
<accession>A0AAW1RBH1</accession>
<dbReference type="SMART" id="SM00100">
    <property type="entry name" value="cNMP"/>
    <property type="match status" value="4"/>
</dbReference>
<comment type="catalytic activity">
    <reaction evidence="14">
        <text>L-seryl-[protein] + ATP = O-phospho-L-seryl-[protein] + ADP + H(+)</text>
        <dbReference type="Rhea" id="RHEA:17989"/>
        <dbReference type="Rhea" id="RHEA-COMP:9863"/>
        <dbReference type="Rhea" id="RHEA-COMP:11604"/>
        <dbReference type="ChEBI" id="CHEBI:15378"/>
        <dbReference type="ChEBI" id="CHEBI:29999"/>
        <dbReference type="ChEBI" id="CHEBI:30616"/>
        <dbReference type="ChEBI" id="CHEBI:83421"/>
        <dbReference type="ChEBI" id="CHEBI:456216"/>
        <dbReference type="EC" id="2.7.11.12"/>
    </reaction>
</comment>
<dbReference type="InterPro" id="IPR017441">
    <property type="entry name" value="Protein_kinase_ATP_BS"/>
</dbReference>
<dbReference type="GO" id="GO:0005524">
    <property type="term" value="F:ATP binding"/>
    <property type="evidence" value="ECO:0007669"/>
    <property type="project" value="UniProtKB-UniRule"/>
</dbReference>
<dbReference type="SMART" id="SM00133">
    <property type="entry name" value="S_TK_X"/>
    <property type="match status" value="1"/>
</dbReference>
<evidence type="ECO:0000256" key="15">
    <source>
        <dbReference type="PROSITE-ProRule" id="PRU10141"/>
    </source>
</evidence>
<dbReference type="SMART" id="SM00220">
    <property type="entry name" value="S_TKc"/>
    <property type="match status" value="1"/>
</dbReference>
<feature type="domain" description="Cyclic nucleotide-binding" evidence="18">
    <location>
        <begin position="915"/>
        <end position="1031"/>
    </location>
</feature>
<evidence type="ECO:0000256" key="14">
    <source>
        <dbReference type="ARBA" id="ARBA00047462"/>
    </source>
</evidence>
<dbReference type="SUPFAM" id="SSF51206">
    <property type="entry name" value="cAMP-binding domain-like"/>
    <property type="match status" value="4"/>
</dbReference>
<feature type="domain" description="Protein kinase" evidence="17">
    <location>
        <begin position="1162"/>
        <end position="1417"/>
    </location>
</feature>
<dbReference type="InterPro" id="IPR018490">
    <property type="entry name" value="cNMP-bd_dom_sf"/>
</dbReference>
<evidence type="ECO:0000256" key="3">
    <source>
        <dbReference type="ARBA" id="ARBA00012428"/>
    </source>
</evidence>
<feature type="domain" description="Cyclic nucleotide-binding" evidence="18">
    <location>
        <begin position="1034"/>
        <end position="1150"/>
    </location>
</feature>
<dbReference type="Gene3D" id="2.70.98.20">
    <property type="entry name" value="Copper amine oxidase, catalytic domain"/>
    <property type="match status" value="1"/>
</dbReference>
<dbReference type="InterPro" id="IPR015802">
    <property type="entry name" value="Cu_amine_oxidase_N3"/>
</dbReference>
<dbReference type="InterPro" id="IPR018488">
    <property type="entry name" value="cNMP-bd_CS"/>
</dbReference>
<feature type="region of interest" description="Disordered" evidence="16">
    <location>
        <begin position="1445"/>
        <end position="1470"/>
    </location>
</feature>
<dbReference type="Pfam" id="PF02727">
    <property type="entry name" value="Cu_amine_oxidN2"/>
    <property type="match status" value="1"/>
</dbReference>
<evidence type="ECO:0000256" key="7">
    <source>
        <dbReference type="ARBA" id="ARBA00022723"/>
    </source>
</evidence>
<dbReference type="EMBL" id="JALJOU010000048">
    <property type="protein sequence ID" value="KAK9830963.1"/>
    <property type="molecule type" value="Genomic_DNA"/>
</dbReference>
<evidence type="ECO:0000313" key="20">
    <source>
        <dbReference type="EMBL" id="KAK9830963.1"/>
    </source>
</evidence>
<gene>
    <name evidence="20" type="ORF">WJX81_003212</name>
</gene>
<evidence type="ECO:0000256" key="9">
    <source>
        <dbReference type="ARBA" id="ARBA00022777"/>
    </source>
</evidence>
<keyword evidence="11" id="KW-0460">Magnesium</keyword>
<keyword evidence="4" id="KW-0963">Cytoplasm</keyword>
<evidence type="ECO:0000256" key="1">
    <source>
        <dbReference type="ARBA" id="ARBA00001946"/>
    </source>
</evidence>
<evidence type="ECO:0000256" key="13">
    <source>
        <dbReference type="ARBA" id="ARBA00047298"/>
    </source>
</evidence>
<dbReference type="PROSITE" id="PS00107">
    <property type="entry name" value="PROTEIN_KINASE_ATP"/>
    <property type="match status" value="1"/>
</dbReference>
<name>A0AAW1RBH1_9CHLO</name>
<evidence type="ECO:0000256" key="11">
    <source>
        <dbReference type="ARBA" id="ARBA00022842"/>
    </source>
</evidence>
<dbReference type="FunFam" id="1.10.510.10:FF:000005">
    <property type="entry name" value="cAMP-dependent protein kinase catalytic subunit alpha"/>
    <property type="match status" value="1"/>
</dbReference>
<sequence>MVGAAPPATRLPSPVPHHPLDNLLPSEIRAGSKVCKDHAQKLGLPRLRFNSVALQEPPKAAQLQYEANPALVPARLANLVIQVPELGSTVVEAVVDLSAASPAIISWRQLEGVHPTVTIEDCLEAEEIVKADPGIIKLLKERYGLTPDRVAFDPWYYGDRFVDSSELSSFNGRFIQVFSYARLGGLHYAHPLDLVVMLDMSARRILQTSMQSRPAVVPSTPFYNTAADIERTIGFRTGLKPLHVVQPEGPSFTVSGSSIAWQKWHMRMSFNHREGLVLHNIGYEDRGRVRPVLHRASIVEIAVPYAEPRAPFHKKCAFDVVDYGLGYSCSSLELGCDCLGHIHYFDATLSDSKGEPFIVKKAICLHEEDAGFLWKHVEYRNGQSEVRRSRRLVISMVATIANYEYGFYWYFYQDGTIQHETKLTGCLSTNVLSEGEGPQPQHGTLLAPGLNAQHHQHFFCARLDPAVDDPAGGAALTVVEVNAVPMPLGPDNPHGVGWFGVETELETEQGAIREVDPRASRFWKIKNPRSRLPTTGAPVAWKLVPGGNPPMYAHPDSEHPRRAAFATKNLWVTPHSDDERYPAGDYCMRVGDTSGLLQWTALDRNVKDADVVIWHSYGVTHLPRPEDFPGRKRIAVAAEALTNAADVRIVDVPKSEAVFALLDKAVDGNLLFEMLSAPARQAIFRSMAPLAVGAGEVLIRQGDADATLFYVLEKGSCDVLVAAGAEPPKRVHTYSPGSAFGELALLYSAPRAATVVAATDCRLWVMERRVYAAIKRTYVEQLGAQKRELVAAVPMLAVLSPENQQVVVEALEPVEFQEGEVVFRQGERGDRFYLIQEGAVSVERTSSSGDRTAVAKLGAGAYFGERSLIKDEVRAADVLADTYTVCYTLSRKAFNELLGPIEDMWRFEALRKVPVLFALREPQLFELARCMRNHAVAAGQVVFRQGDAGDIFYVIQDGNFTIYNDQGQELARVGKGSCFGELALLRKDPRAASVRALTDGVLLALHRDDFNKLLGSLSHIRHMWRFEALRKVPLFASLTPAQRSQLCTALKPMHVRGGTAIVRAGDVGDTFYVVEAGACSVINEARQELSRLTPTMYFGELALLRGEARAATVLAAGDCDLLALERAEFMRVMGPLAAQLEQQAAKYAGIHSAKQDIKPGDLQRIAVLGAGAFGQVMLVKHAGKHYALKTLLKAQIMEMGLHEHVKREKQIMAECDCPFMVNLVTSFKDEAHLYMLMECIMGGELFTYLQSRPAPLRDDHARFYAASVVCGLEYMQDRNLMWRDLKPENLLIDSKGYVKMADFGFAKKLAPGSKSQTLCGTPEYLAPELVAQAGHTRSVDWWALGVLIYEMIAGYPPFYDEDRVVMFKNICHVKYSFPSQFGKELRDLIRRLLVHNPAQRLGVLKGGAADVKAHPWFHGFDWDGFAQRKLKAPYTPMILHPEDTRNFSSMPEEPPASRKRYVSNGTFKDF</sequence>
<dbReference type="SUPFAM" id="SSF56112">
    <property type="entry name" value="Protein kinase-like (PK-like)"/>
    <property type="match status" value="1"/>
</dbReference>
<dbReference type="GO" id="GO:0048038">
    <property type="term" value="F:quinone binding"/>
    <property type="evidence" value="ECO:0007669"/>
    <property type="project" value="InterPro"/>
</dbReference>
<dbReference type="GO" id="GO:0004692">
    <property type="term" value="F:cGMP-dependent protein kinase activity"/>
    <property type="evidence" value="ECO:0007669"/>
    <property type="project" value="UniProtKB-EC"/>
</dbReference>
<keyword evidence="21" id="KW-1185">Reference proteome</keyword>
<dbReference type="Gene3D" id="3.30.200.20">
    <property type="entry name" value="Phosphorylase Kinase, domain 1"/>
    <property type="match status" value="1"/>
</dbReference>
<evidence type="ECO:0000256" key="12">
    <source>
        <dbReference type="ARBA" id="ARBA00024113"/>
    </source>
</evidence>
<dbReference type="InterPro" id="IPR000719">
    <property type="entry name" value="Prot_kinase_dom"/>
</dbReference>
<dbReference type="PROSITE" id="PS00888">
    <property type="entry name" value="CNMP_BINDING_1"/>
    <property type="match status" value="1"/>
</dbReference>
<dbReference type="NCBIfam" id="NF008559">
    <property type="entry name" value="PRK11504.1"/>
    <property type="match status" value="1"/>
</dbReference>
<dbReference type="Pfam" id="PF00069">
    <property type="entry name" value="Pkinase"/>
    <property type="match status" value="1"/>
</dbReference>
<dbReference type="Pfam" id="PF02728">
    <property type="entry name" value="Cu_amine_oxidN3"/>
    <property type="match status" value="1"/>
</dbReference>
<dbReference type="InterPro" id="IPR036460">
    <property type="entry name" value="Cu_amine_oxidase_C_sf"/>
</dbReference>
<dbReference type="GO" id="GO:0009308">
    <property type="term" value="P:amine metabolic process"/>
    <property type="evidence" value="ECO:0007669"/>
    <property type="project" value="InterPro"/>
</dbReference>
<evidence type="ECO:0000256" key="6">
    <source>
        <dbReference type="ARBA" id="ARBA00022679"/>
    </source>
</evidence>
<dbReference type="SUPFAM" id="SSF54416">
    <property type="entry name" value="Amine oxidase N-terminal region"/>
    <property type="match status" value="2"/>
</dbReference>
<dbReference type="PANTHER" id="PTHR24353">
    <property type="entry name" value="CYCLIC NUCLEOTIDE-DEPENDENT PROTEIN KINASE"/>
    <property type="match status" value="1"/>
</dbReference>
<organism evidence="20 21">
    <name type="scientific">Elliptochloris bilobata</name>
    <dbReference type="NCBI Taxonomy" id="381761"/>
    <lineage>
        <taxon>Eukaryota</taxon>
        <taxon>Viridiplantae</taxon>
        <taxon>Chlorophyta</taxon>
        <taxon>core chlorophytes</taxon>
        <taxon>Trebouxiophyceae</taxon>
        <taxon>Trebouxiophyceae incertae sedis</taxon>
        <taxon>Elliptochloris clade</taxon>
        <taxon>Elliptochloris</taxon>
    </lineage>
</organism>
<dbReference type="InterPro" id="IPR000961">
    <property type="entry name" value="AGC-kinase_C"/>
</dbReference>
<evidence type="ECO:0000256" key="2">
    <source>
        <dbReference type="ARBA" id="ARBA00006352"/>
    </source>
</evidence>
<keyword evidence="7" id="KW-0479">Metal-binding</keyword>
<evidence type="ECO:0000313" key="21">
    <source>
        <dbReference type="Proteomes" id="UP001445335"/>
    </source>
</evidence>
<dbReference type="Pfam" id="PF01179">
    <property type="entry name" value="Cu_amine_oxid"/>
    <property type="match status" value="1"/>
</dbReference>
<dbReference type="Proteomes" id="UP001445335">
    <property type="component" value="Unassembled WGS sequence"/>
</dbReference>
<reference evidence="20 21" key="1">
    <citation type="journal article" date="2024" name="Nat. Commun.">
        <title>Phylogenomics reveals the evolutionary origins of lichenization in chlorophyte algae.</title>
        <authorList>
            <person name="Puginier C."/>
            <person name="Libourel C."/>
            <person name="Otte J."/>
            <person name="Skaloud P."/>
            <person name="Haon M."/>
            <person name="Grisel S."/>
            <person name="Petersen M."/>
            <person name="Berrin J.G."/>
            <person name="Delaux P.M."/>
            <person name="Dal Grande F."/>
            <person name="Keller J."/>
        </authorList>
    </citation>
    <scope>NUCLEOTIDE SEQUENCE [LARGE SCALE GENOMIC DNA]</scope>
    <source>
        <strain evidence="20 21">SAG 245.80</strain>
    </source>
</reference>
<comment type="catalytic activity">
    <reaction evidence="13">
        <text>L-threonyl-[protein] + ATP = O-phospho-L-threonyl-[protein] + ADP + H(+)</text>
        <dbReference type="Rhea" id="RHEA:46608"/>
        <dbReference type="Rhea" id="RHEA-COMP:11060"/>
        <dbReference type="Rhea" id="RHEA-COMP:11605"/>
        <dbReference type="ChEBI" id="CHEBI:15378"/>
        <dbReference type="ChEBI" id="CHEBI:30013"/>
        <dbReference type="ChEBI" id="CHEBI:30616"/>
        <dbReference type="ChEBI" id="CHEBI:61977"/>
        <dbReference type="ChEBI" id="CHEBI:456216"/>
        <dbReference type="EC" id="2.7.11.12"/>
    </reaction>
</comment>
<dbReference type="PROSITE" id="PS51285">
    <property type="entry name" value="AGC_KINASE_CTER"/>
    <property type="match status" value="1"/>
</dbReference>
<evidence type="ECO:0000256" key="16">
    <source>
        <dbReference type="SAM" id="MobiDB-lite"/>
    </source>
</evidence>
<dbReference type="PRINTS" id="PR00103">
    <property type="entry name" value="CAMPKINASE"/>
</dbReference>
<evidence type="ECO:0000256" key="5">
    <source>
        <dbReference type="ARBA" id="ARBA00022527"/>
    </source>
</evidence>
<feature type="domain" description="AGC-kinase C-terminal" evidence="19">
    <location>
        <begin position="1418"/>
        <end position="1470"/>
    </location>
</feature>
<keyword evidence="10 15" id="KW-0067">ATP-binding</keyword>
<dbReference type="PROSITE" id="PS01164">
    <property type="entry name" value="COPPER_AMINE_OXID_1"/>
    <property type="match status" value="1"/>
</dbReference>
<feature type="binding site" evidence="15">
    <location>
        <position position="1189"/>
    </location>
    <ligand>
        <name>ATP</name>
        <dbReference type="ChEBI" id="CHEBI:30616"/>
    </ligand>
</feature>
<dbReference type="EC" id="2.7.11.12" evidence="3"/>
<keyword evidence="6" id="KW-0808">Transferase</keyword>
<evidence type="ECO:0000259" key="18">
    <source>
        <dbReference type="PROSITE" id="PS50042"/>
    </source>
</evidence>
<comment type="cofactor">
    <cofactor evidence="1">
        <name>Mg(2+)</name>
        <dbReference type="ChEBI" id="CHEBI:18420"/>
    </cofactor>
</comment>
<dbReference type="InterPro" id="IPR014710">
    <property type="entry name" value="RmlC-like_jellyroll"/>
</dbReference>
<dbReference type="Pfam" id="PF00027">
    <property type="entry name" value="cNMP_binding"/>
    <property type="match status" value="4"/>
</dbReference>
<dbReference type="InterPro" id="IPR016182">
    <property type="entry name" value="Cu_amine_oxidase_N-reg"/>
</dbReference>
<evidence type="ECO:0000256" key="8">
    <source>
        <dbReference type="ARBA" id="ARBA00022741"/>
    </source>
</evidence>
<comment type="similarity">
    <text evidence="2">Belongs to the protein kinase superfamily. AGC Ser/Thr protein kinase family. cGMP subfamily.</text>
</comment>
<evidence type="ECO:0000256" key="10">
    <source>
        <dbReference type="ARBA" id="ARBA00022840"/>
    </source>
</evidence>
<dbReference type="GO" id="GO:0008131">
    <property type="term" value="F:primary methylamine oxidase activity"/>
    <property type="evidence" value="ECO:0007669"/>
    <property type="project" value="InterPro"/>
</dbReference>
<dbReference type="PANTHER" id="PTHR24353:SF37">
    <property type="entry name" value="CAMP-DEPENDENT PROTEIN KINASE CATALYTIC SUBUNIT PRKX"/>
    <property type="match status" value="1"/>
</dbReference>
<feature type="domain" description="Cyclic nucleotide-binding" evidence="18">
    <location>
        <begin position="671"/>
        <end position="774"/>
    </location>
</feature>
<dbReference type="SUPFAM" id="SSF49998">
    <property type="entry name" value="Amine oxidase catalytic domain"/>
    <property type="match status" value="1"/>
</dbReference>
<dbReference type="PROSITE" id="PS50011">
    <property type="entry name" value="PROTEIN_KINASE_DOM"/>
    <property type="match status" value="1"/>
</dbReference>
<dbReference type="InterPro" id="IPR015798">
    <property type="entry name" value="Cu_amine_oxidase_C"/>
</dbReference>
<dbReference type="Gene3D" id="3.10.450.40">
    <property type="match status" value="2"/>
</dbReference>
<protein>
    <recommendedName>
        <fullName evidence="12">cGMP-dependent protein kinase</fullName>
        <ecNumber evidence="3">2.7.11.12</ecNumber>
    </recommendedName>
</protein>
<keyword evidence="5" id="KW-0723">Serine/threonine-protein kinase</keyword>
<dbReference type="GO" id="GO:0005507">
    <property type="term" value="F:copper ion binding"/>
    <property type="evidence" value="ECO:0007669"/>
    <property type="project" value="InterPro"/>
</dbReference>
<dbReference type="CDD" id="cd00038">
    <property type="entry name" value="CAP_ED"/>
    <property type="match status" value="4"/>
</dbReference>
<keyword evidence="9" id="KW-0418">Kinase</keyword>
<evidence type="ECO:0000259" key="17">
    <source>
        <dbReference type="PROSITE" id="PS50011"/>
    </source>
</evidence>
<dbReference type="GO" id="GO:0005952">
    <property type="term" value="C:cAMP-dependent protein kinase complex"/>
    <property type="evidence" value="ECO:0007669"/>
    <property type="project" value="TreeGrafter"/>
</dbReference>
<evidence type="ECO:0000256" key="4">
    <source>
        <dbReference type="ARBA" id="ARBA00022490"/>
    </source>
</evidence>
<feature type="domain" description="Cyclic nucleotide-binding" evidence="18">
    <location>
        <begin position="795"/>
        <end position="906"/>
    </location>
</feature>
<comment type="caution">
    <text evidence="20">The sequence shown here is derived from an EMBL/GenBank/DDBJ whole genome shotgun (WGS) entry which is preliminary data.</text>
</comment>
<keyword evidence="8 15" id="KW-0547">Nucleotide-binding</keyword>
<dbReference type="PROSITE" id="PS00889">
    <property type="entry name" value="CNMP_BINDING_2"/>
    <property type="match status" value="4"/>
</dbReference>
<feature type="region of interest" description="Disordered" evidence="16">
    <location>
        <begin position="1"/>
        <end position="20"/>
    </location>
</feature>
<dbReference type="Gene3D" id="2.60.120.10">
    <property type="entry name" value="Jelly Rolls"/>
    <property type="match status" value="4"/>
</dbReference>
<proteinExistence type="inferred from homology"/>
<evidence type="ECO:0000259" key="19">
    <source>
        <dbReference type="PROSITE" id="PS51285"/>
    </source>
</evidence>
<dbReference type="Gene3D" id="1.10.510.10">
    <property type="entry name" value="Transferase(Phosphotransferase) domain 1"/>
    <property type="match status" value="1"/>
</dbReference>
<dbReference type="InterPro" id="IPR011009">
    <property type="entry name" value="Kinase-like_dom_sf"/>
</dbReference>
<dbReference type="InterPro" id="IPR049948">
    <property type="entry name" value="Cu_Am_ox_TPQ-bd"/>
</dbReference>
<dbReference type="InterPro" id="IPR015800">
    <property type="entry name" value="Cu_amine_oxidase_N2"/>
</dbReference>
<dbReference type="GO" id="GO:0004691">
    <property type="term" value="F:cAMP-dependent protein kinase activity"/>
    <property type="evidence" value="ECO:0007669"/>
    <property type="project" value="TreeGrafter"/>
</dbReference>